<evidence type="ECO:0000313" key="2">
    <source>
        <dbReference type="RefSeq" id="XP_030980071.1"/>
    </source>
</evidence>
<accession>A0A6P8AYQ8</accession>
<dbReference type="RefSeq" id="XP_030980071.1">
    <property type="nucleotide sequence ID" value="XM_031130850.1"/>
</dbReference>
<reference evidence="2" key="3">
    <citation type="submission" date="2025-08" db="UniProtKB">
        <authorList>
            <consortium name="RefSeq"/>
        </authorList>
    </citation>
    <scope>IDENTIFICATION</scope>
    <source>
        <strain evidence="2">NI907</strain>
    </source>
</reference>
<dbReference type="AlphaFoldDB" id="A0A6P8AYQ8"/>
<sequence>MRRAAAARGPGRERLKRLLVHLRDAASRDVVVIASMRTPSQGDEVVDRRIAAMKRDYVARLERLSPADGRIRWVELGFRGCQGCREEVGSQPRGRQVQGQVAPPTTRGILSWWAGWVEAIKAAEGLGLIQKPDEI</sequence>
<reference evidence="1 2" key="1">
    <citation type="journal article" date="2019" name="Mol. Biol. Evol.">
        <title>Blast fungal genomes show frequent chromosomal changes, gene gains and losses, and effector gene turnover.</title>
        <authorList>
            <person name="Gomez Luciano L.B."/>
            <person name="Jason Tsai I."/>
            <person name="Chuma I."/>
            <person name="Tosa Y."/>
            <person name="Chen Y.H."/>
            <person name="Li J.Y."/>
            <person name="Li M.Y."/>
            <person name="Jade Lu M.Y."/>
            <person name="Nakayashiki H."/>
            <person name="Li W.H."/>
        </authorList>
    </citation>
    <scope>NUCLEOTIDE SEQUENCE [LARGE SCALE GENOMIC DNA]</scope>
    <source>
        <strain evidence="1 2">NI907</strain>
    </source>
</reference>
<proteinExistence type="predicted"/>
<gene>
    <name evidence="2" type="ORF">PgNI_10876</name>
</gene>
<keyword evidence="1" id="KW-1185">Reference proteome</keyword>
<dbReference type="GeneID" id="41965755"/>
<dbReference type="KEGG" id="pgri:PgNI_10876"/>
<reference evidence="2" key="2">
    <citation type="submission" date="2019-10" db="EMBL/GenBank/DDBJ databases">
        <authorList>
            <consortium name="NCBI Genome Project"/>
        </authorList>
    </citation>
    <scope>NUCLEOTIDE SEQUENCE</scope>
    <source>
        <strain evidence="2">NI907</strain>
    </source>
</reference>
<organism evidence="1 2">
    <name type="scientific">Pyricularia grisea</name>
    <name type="common">Crabgrass-specific blast fungus</name>
    <name type="synonym">Magnaporthe grisea</name>
    <dbReference type="NCBI Taxonomy" id="148305"/>
    <lineage>
        <taxon>Eukaryota</taxon>
        <taxon>Fungi</taxon>
        <taxon>Dikarya</taxon>
        <taxon>Ascomycota</taxon>
        <taxon>Pezizomycotina</taxon>
        <taxon>Sordariomycetes</taxon>
        <taxon>Sordariomycetidae</taxon>
        <taxon>Magnaporthales</taxon>
        <taxon>Pyriculariaceae</taxon>
        <taxon>Pyricularia</taxon>
    </lineage>
</organism>
<name>A0A6P8AYQ8_PYRGI</name>
<protein>
    <submittedName>
        <fullName evidence="2">Uncharacterized protein</fullName>
    </submittedName>
</protein>
<evidence type="ECO:0000313" key="1">
    <source>
        <dbReference type="Proteomes" id="UP000515153"/>
    </source>
</evidence>
<dbReference type="Proteomes" id="UP000515153">
    <property type="component" value="Chromosome VII"/>
</dbReference>